<evidence type="ECO:0000313" key="1">
    <source>
        <dbReference type="EMBL" id="MBB5157397.1"/>
    </source>
</evidence>
<keyword evidence="1" id="KW-0238">DNA-binding</keyword>
<reference evidence="1 2" key="1">
    <citation type="submission" date="2020-08" db="EMBL/GenBank/DDBJ databases">
        <title>Sequencing the genomes of 1000 actinobacteria strains.</title>
        <authorList>
            <person name="Klenk H.-P."/>
        </authorList>
    </citation>
    <scope>NUCLEOTIDE SEQUENCE [LARGE SCALE GENOMIC DNA]</scope>
    <source>
        <strain evidence="1 2">DSM 45584</strain>
    </source>
</reference>
<evidence type="ECO:0000313" key="2">
    <source>
        <dbReference type="Proteomes" id="UP000584374"/>
    </source>
</evidence>
<dbReference type="GO" id="GO:0003677">
    <property type="term" value="F:DNA binding"/>
    <property type="evidence" value="ECO:0007669"/>
    <property type="project" value="UniProtKB-KW"/>
</dbReference>
<keyword evidence="2" id="KW-1185">Reference proteome</keyword>
<gene>
    <name evidence="1" type="ORF">BJ970_004931</name>
</gene>
<name>A0A840QBS4_9PSEU</name>
<proteinExistence type="predicted"/>
<protein>
    <submittedName>
        <fullName evidence="1">Bifunctional DNA-binding transcriptional regulator/antitoxin component of YhaV-PrlF toxin-antitoxin module</fullName>
    </submittedName>
</protein>
<organism evidence="1 2">
    <name type="scientific">Saccharopolyspora phatthalungensis</name>
    <dbReference type="NCBI Taxonomy" id="664693"/>
    <lineage>
        <taxon>Bacteria</taxon>
        <taxon>Bacillati</taxon>
        <taxon>Actinomycetota</taxon>
        <taxon>Actinomycetes</taxon>
        <taxon>Pseudonocardiales</taxon>
        <taxon>Pseudonocardiaceae</taxon>
        <taxon>Saccharopolyspora</taxon>
    </lineage>
</organism>
<dbReference type="EMBL" id="JACHIW010000001">
    <property type="protein sequence ID" value="MBB5157397.1"/>
    <property type="molecule type" value="Genomic_DNA"/>
</dbReference>
<dbReference type="Proteomes" id="UP000584374">
    <property type="component" value="Unassembled WGS sequence"/>
</dbReference>
<dbReference type="AlphaFoldDB" id="A0A840QBS4"/>
<sequence>MAEQIVSAVVPRAGGTTTPSVRPVRDVARALPLPVLPHQASMTYGMGRVDASGRVAQRSVLRTLGWSPGEALVINITRTVIVVRRDPHGPFCLGHKPYLVLPAPVRDRCQIRAGDQVLLAADPQRDVLIVHTLASLDQVLVERHAGLLGGETA</sequence>
<dbReference type="RefSeq" id="WP_184728339.1">
    <property type="nucleotide sequence ID" value="NZ_JACHIW010000001.1"/>
</dbReference>
<comment type="caution">
    <text evidence="1">The sequence shown here is derived from an EMBL/GenBank/DDBJ whole genome shotgun (WGS) entry which is preliminary data.</text>
</comment>
<accession>A0A840QBS4</accession>